<protein>
    <submittedName>
        <fullName evidence="1">Uncharacterized protein</fullName>
    </submittedName>
</protein>
<reference evidence="1" key="1">
    <citation type="journal article" date="2014" name="Int. J. Syst. Evol. Microbiol.">
        <title>Complete genome sequence of Corynebacterium casei LMG S-19264T (=DSM 44701T), isolated from a smear-ripened cheese.</title>
        <authorList>
            <consortium name="US DOE Joint Genome Institute (JGI-PGF)"/>
            <person name="Walter F."/>
            <person name="Albersmeier A."/>
            <person name="Kalinowski J."/>
            <person name="Ruckert C."/>
        </authorList>
    </citation>
    <scope>NUCLEOTIDE SEQUENCE</scope>
    <source>
        <strain evidence="1">CGMCC 1.12754</strain>
    </source>
</reference>
<evidence type="ECO:0000313" key="2">
    <source>
        <dbReference type="Proteomes" id="UP000622860"/>
    </source>
</evidence>
<dbReference type="AlphaFoldDB" id="A0A917H519"/>
<gene>
    <name evidence="1" type="ORF">GCM10011398_09650</name>
</gene>
<proteinExistence type="predicted"/>
<organism evidence="1 2">
    <name type="scientific">Virgibacillus oceani</name>
    <dbReference type="NCBI Taxonomy" id="1479511"/>
    <lineage>
        <taxon>Bacteria</taxon>
        <taxon>Bacillati</taxon>
        <taxon>Bacillota</taxon>
        <taxon>Bacilli</taxon>
        <taxon>Bacillales</taxon>
        <taxon>Bacillaceae</taxon>
        <taxon>Virgibacillus</taxon>
    </lineage>
</organism>
<keyword evidence="2" id="KW-1185">Reference proteome</keyword>
<comment type="caution">
    <text evidence="1">The sequence shown here is derived from an EMBL/GenBank/DDBJ whole genome shotgun (WGS) entry which is preliminary data.</text>
</comment>
<dbReference type="Proteomes" id="UP000622860">
    <property type="component" value="Unassembled WGS sequence"/>
</dbReference>
<evidence type="ECO:0000313" key="1">
    <source>
        <dbReference type="EMBL" id="GGG67892.1"/>
    </source>
</evidence>
<accession>A0A917H519</accession>
<name>A0A917H519_9BACI</name>
<reference evidence="1" key="2">
    <citation type="submission" date="2020-09" db="EMBL/GenBank/DDBJ databases">
        <authorList>
            <person name="Sun Q."/>
            <person name="Zhou Y."/>
        </authorList>
    </citation>
    <scope>NUCLEOTIDE SEQUENCE</scope>
    <source>
        <strain evidence="1">CGMCC 1.12754</strain>
    </source>
</reference>
<sequence>MKHGADITIMKMIELLLNFIAVENIFHVISVMPNMDVEEQKFGQSQNLTRKQFYVAVVAVN</sequence>
<dbReference type="EMBL" id="BMFR01000002">
    <property type="protein sequence ID" value="GGG67892.1"/>
    <property type="molecule type" value="Genomic_DNA"/>
</dbReference>